<evidence type="ECO:0000313" key="2">
    <source>
        <dbReference type="EMBL" id="AGT08354.1"/>
    </source>
</evidence>
<keyword evidence="4" id="KW-1185">Reference proteome</keyword>
<evidence type="ECO:0000313" key="3">
    <source>
        <dbReference type="EMBL" id="AGT10540.1"/>
    </source>
</evidence>
<dbReference type="STRING" id="1367847.JCM7686_1252"/>
<dbReference type="PATRIC" id="fig|1367847.3.peg.1226"/>
<feature type="region of interest" description="Disordered" evidence="1">
    <location>
        <begin position="169"/>
        <end position="188"/>
    </location>
</feature>
<dbReference type="AlphaFoldDB" id="S5XM50"/>
<dbReference type="HOGENOM" id="CLU_1439794_0_0_5"/>
<dbReference type="eggNOG" id="ENOG50312NR">
    <property type="taxonomic scope" value="Bacteria"/>
</dbReference>
<dbReference type="KEGG" id="pami:JCM7686_1252"/>
<feature type="compositionally biased region" description="Basic and acidic residues" evidence="1">
    <location>
        <begin position="175"/>
        <end position="188"/>
    </location>
</feature>
<gene>
    <name evidence="2" type="ORF">JCM7686_1252</name>
    <name evidence="3" type="ORF">JCM7686_1999</name>
</gene>
<organism evidence="2 4">
    <name type="scientific">Paracoccus aminophilus JCM 7686</name>
    <dbReference type="NCBI Taxonomy" id="1367847"/>
    <lineage>
        <taxon>Bacteria</taxon>
        <taxon>Pseudomonadati</taxon>
        <taxon>Pseudomonadota</taxon>
        <taxon>Alphaproteobacteria</taxon>
        <taxon>Rhodobacterales</taxon>
        <taxon>Paracoccaceae</taxon>
        <taxon>Paracoccus</taxon>
    </lineage>
</organism>
<dbReference type="Proteomes" id="UP000015480">
    <property type="component" value="Chromosome"/>
</dbReference>
<name>S5XM50_PARAH</name>
<dbReference type="KEGG" id="pami:JCM7686_1999"/>
<dbReference type="EMBL" id="CP006650">
    <property type="protein sequence ID" value="AGT10540.1"/>
    <property type="molecule type" value="Genomic_DNA"/>
</dbReference>
<protein>
    <submittedName>
        <fullName evidence="2">Uncharacterized protein</fullName>
    </submittedName>
</protein>
<reference evidence="2 4" key="1">
    <citation type="journal article" date="2014" name="BMC Genomics">
        <title>Architecture and functions of a multipartite genome of the methylotrophic bacterium Paracoccus aminophilus JCM 7686, containing primary and secondary chromids.</title>
        <authorList>
            <person name="Dziewit L."/>
            <person name="Czarnecki J."/>
            <person name="Wibberg D."/>
            <person name="Radlinska M."/>
            <person name="Mrozek P."/>
            <person name="Szymczak M."/>
            <person name="Schluter A."/>
            <person name="Puhler A."/>
            <person name="Bartosik D."/>
        </authorList>
    </citation>
    <scope>NUCLEOTIDE SEQUENCE [LARGE SCALE GENOMIC DNA]</scope>
    <source>
        <strain evidence="2">JCM 7686</strain>
    </source>
</reference>
<evidence type="ECO:0000313" key="4">
    <source>
        <dbReference type="Proteomes" id="UP000015480"/>
    </source>
</evidence>
<sequence length="207" mass="23093">MCASYARHSKEVQKKEHFVLAFTPAQVALLDANRELVECRRLFHVAFASASYRLIEGSTPDTLGGVTWQPAHDWVQAAAIESGGPLEAVPAIYRIGKNPLPLLLAALDNRAEWWGRPIQQYLQLYSGGVPVGPMVSMHRGRIRDVKKVQTAELEYLEIRAESPLDIRNMTPLGEYTDRDQQRRSAGDRGCEFAPSLVGKVIIGWLRG</sequence>
<dbReference type="EMBL" id="CP006650">
    <property type="protein sequence ID" value="AGT08354.1"/>
    <property type="molecule type" value="Genomic_DNA"/>
</dbReference>
<evidence type="ECO:0000256" key="1">
    <source>
        <dbReference type="SAM" id="MobiDB-lite"/>
    </source>
</evidence>
<accession>S5XM50</accession>
<proteinExistence type="predicted"/>